<dbReference type="PANTHER" id="PTHR46652:SF3">
    <property type="entry name" value="LEUCINE-RICH REPEAT-CONTAINING PROTEIN 9"/>
    <property type="match status" value="1"/>
</dbReference>
<evidence type="ECO:0000313" key="5">
    <source>
        <dbReference type="Proteomes" id="UP001642409"/>
    </source>
</evidence>
<dbReference type="Proteomes" id="UP001642409">
    <property type="component" value="Unassembled WGS sequence"/>
</dbReference>
<reference evidence="4 5" key="2">
    <citation type="submission" date="2024-07" db="EMBL/GenBank/DDBJ databases">
        <authorList>
            <person name="Akdeniz Z."/>
        </authorList>
    </citation>
    <scope>NUCLEOTIDE SEQUENCE [LARGE SCALE GENOMIC DNA]</scope>
</reference>
<accession>A0AA86U7N9</accession>
<comment type="caution">
    <text evidence="3">The sequence shown here is derived from an EMBL/GenBank/DDBJ whole genome shotgun (WGS) entry which is preliminary data.</text>
</comment>
<evidence type="ECO:0000256" key="2">
    <source>
        <dbReference type="ARBA" id="ARBA00022737"/>
    </source>
</evidence>
<dbReference type="SUPFAM" id="SSF52058">
    <property type="entry name" value="L domain-like"/>
    <property type="match status" value="3"/>
</dbReference>
<dbReference type="PANTHER" id="PTHR46652">
    <property type="entry name" value="LEUCINE-RICH REPEAT AND IQ DOMAIN-CONTAINING PROTEIN 1-RELATED"/>
    <property type="match status" value="1"/>
</dbReference>
<dbReference type="EMBL" id="CAXDID020000287">
    <property type="protein sequence ID" value="CAL6070811.1"/>
    <property type="molecule type" value="Genomic_DNA"/>
</dbReference>
<sequence length="897" mass="105827">MQSDDEYDQRMTDKYLSQIKDGKLTIENDPDLTSLQFMRSLNPCQLKLIFCKNVIPTLSSSTIKELDITYCNVQSLEHYQLENLEFLKLQCYKIDGVECTQILWNIVQFPKLKQLSLFGFIDVDVTPLSQKALSITKLSLNYCELKNVEKLKTLVNMKELNIAYNKQVDISALREMSQLLALDLSFCSLESIETLRSLANLKDLKLRCNQVDITPLQYLSELVRIDLNSCGICYISVLQYLPNLEEVDIANNSIVYIQPLQELYSIVELDARFNKIVDFHTIQYHPNYNNYHLDFQTKPTNEEVQLIQLQQQQEIEYYNDMVKKYQKSIVNNKLLIQNEPQLRSLDFLQKLPIRILELENCENIIPQFKNNKIAELLIKLCNIQNLKQLELNNLEILTLKSQNMMQLIQLTQFKYLQELNIYGFNIIDLNPLLQMELLTRLSLSSCGLKDIENLKLLAKLKSLDISENYNIDFTCLQYFTQLNILNLRSCGLNTIDFLKNLVNLVELNIQNNSIMHIQPVEDLTKLSILNAQNNRIIDIYTIVYHHNFRKFNFSNQKQPSKDIQIDKDAINRQIEQYVYKQEKTNIEKYQKQIKNKSLTIEDDPELSCLHFIRNFNIHKLVLNNCVNITPILHNQTITQLQTYKCDIQSIKYLDLENLEVLQLESDTYKPLNIKLNDLLKFKKLKQLLLQGYKCDDCQPFSHMGQLNILQLNYCCVERINQFNFLINLKELKLAKNTNIDITPLQNLTQLTILDLSFCCIKNIDILNKLVNLELLDLSYNNIVYIYPLQSLNKLQKLDVQYNYIIDIKTISNHCNFRTFKTSQQNIPAQNEIIFANKLRDKYTPINNLRNIRVQRMRIREQKQKFVDKYLTFKYSQISFYHNVLSYFKQIWQYDDTW</sequence>
<keyword evidence="2" id="KW-0677">Repeat</keyword>
<dbReference type="EMBL" id="CATOUU010000759">
    <property type="protein sequence ID" value="CAI9946225.1"/>
    <property type="molecule type" value="Genomic_DNA"/>
</dbReference>
<dbReference type="Gene3D" id="3.80.10.10">
    <property type="entry name" value="Ribonuclease Inhibitor"/>
    <property type="match status" value="3"/>
</dbReference>
<organism evidence="3">
    <name type="scientific">Hexamita inflata</name>
    <dbReference type="NCBI Taxonomy" id="28002"/>
    <lineage>
        <taxon>Eukaryota</taxon>
        <taxon>Metamonada</taxon>
        <taxon>Diplomonadida</taxon>
        <taxon>Hexamitidae</taxon>
        <taxon>Hexamitinae</taxon>
        <taxon>Hexamita</taxon>
    </lineage>
</organism>
<gene>
    <name evidence="3" type="ORF">HINF_LOCUS33870</name>
    <name evidence="4" type="ORF">HINF_LOCUS54828</name>
</gene>
<dbReference type="AlphaFoldDB" id="A0AA86U7N9"/>
<evidence type="ECO:0000313" key="3">
    <source>
        <dbReference type="EMBL" id="CAI9946225.1"/>
    </source>
</evidence>
<proteinExistence type="predicted"/>
<reference evidence="3" key="1">
    <citation type="submission" date="2023-06" db="EMBL/GenBank/DDBJ databases">
        <authorList>
            <person name="Kurt Z."/>
        </authorList>
    </citation>
    <scope>NUCLEOTIDE SEQUENCE</scope>
</reference>
<dbReference type="InterPro" id="IPR050836">
    <property type="entry name" value="SDS22/Internalin_LRR"/>
</dbReference>
<keyword evidence="5" id="KW-1185">Reference proteome</keyword>
<dbReference type="PROSITE" id="PS51450">
    <property type="entry name" value="LRR"/>
    <property type="match status" value="5"/>
</dbReference>
<dbReference type="SMART" id="SM00365">
    <property type="entry name" value="LRR_SD22"/>
    <property type="match status" value="6"/>
</dbReference>
<protein>
    <submittedName>
        <fullName evidence="3">Uncharacterized protein</fullName>
    </submittedName>
</protein>
<dbReference type="InterPro" id="IPR001611">
    <property type="entry name" value="Leu-rich_rpt"/>
</dbReference>
<name>A0AA86U7N9_9EUKA</name>
<keyword evidence="1" id="KW-0433">Leucine-rich repeat</keyword>
<evidence type="ECO:0000313" key="4">
    <source>
        <dbReference type="EMBL" id="CAL6070811.1"/>
    </source>
</evidence>
<dbReference type="InterPro" id="IPR032675">
    <property type="entry name" value="LRR_dom_sf"/>
</dbReference>
<evidence type="ECO:0000256" key="1">
    <source>
        <dbReference type="ARBA" id="ARBA00022614"/>
    </source>
</evidence>